<dbReference type="InterPro" id="IPR003386">
    <property type="entry name" value="LACT/PDAT_acylTrfase"/>
</dbReference>
<keyword evidence="1" id="KW-0012">Acyltransferase</keyword>
<dbReference type="Proteomes" id="UP001218218">
    <property type="component" value="Unassembled WGS sequence"/>
</dbReference>
<proteinExistence type="predicted"/>
<name>A0AAD7A6U4_9AGAR</name>
<protein>
    <submittedName>
        <fullName evidence="1">Lecithin:cholesterol/phospholipid:diacylglycerol acyltransferase</fullName>
    </submittedName>
</protein>
<keyword evidence="2" id="KW-1185">Reference proteome</keyword>
<dbReference type="Gene3D" id="3.40.50.1820">
    <property type="entry name" value="alpha/beta hydrolase"/>
    <property type="match status" value="1"/>
</dbReference>
<dbReference type="GO" id="GO:0006629">
    <property type="term" value="P:lipid metabolic process"/>
    <property type="evidence" value="ECO:0007669"/>
    <property type="project" value="InterPro"/>
</dbReference>
<dbReference type="Pfam" id="PF02450">
    <property type="entry name" value="LCAT"/>
    <property type="match status" value="1"/>
</dbReference>
<dbReference type="GO" id="GO:0008374">
    <property type="term" value="F:O-acyltransferase activity"/>
    <property type="evidence" value="ECO:0007669"/>
    <property type="project" value="InterPro"/>
</dbReference>
<evidence type="ECO:0000313" key="1">
    <source>
        <dbReference type="EMBL" id="KAJ7350386.1"/>
    </source>
</evidence>
<gene>
    <name evidence="1" type="ORF">DFH08DRAFT_108571</name>
</gene>
<keyword evidence="1" id="KW-0808">Transferase</keyword>
<comment type="caution">
    <text evidence="1">The sequence shown here is derived from an EMBL/GenBank/DDBJ whole genome shotgun (WGS) entry which is preliminary data.</text>
</comment>
<dbReference type="PANTHER" id="PTHR11440">
    <property type="entry name" value="LECITHIN-CHOLESTEROL ACYLTRANSFERASE-RELATED"/>
    <property type="match status" value="1"/>
</dbReference>
<accession>A0AAD7A6U4</accession>
<sequence>MLSLVTFNRDKWMSAMMLDPVTGLDPFGAKVRAAEGIDAASSFIQGYWIWAKIVENLAAVNYDTNNLYLAPYDWRLSYYNLEERDGYFSRLKTTIEGFKHRQKRKTVIAAHSMDATVRVHNL</sequence>
<dbReference type="InterPro" id="IPR029058">
    <property type="entry name" value="AB_hydrolase_fold"/>
</dbReference>
<organism evidence="1 2">
    <name type="scientific">Mycena albidolilacea</name>
    <dbReference type="NCBI Taxonomy" id="1033008"/>
    <lineage>
        <taxon>Eukaryota</taxon>
        <taxon>Fungi</taxon>
        <taxon>Dikarya</taxon>
        <taxon>Basidiomycota</taxon>
        <taxon>Agaricomycotina</taxon>
        <taxon>Agaricomycetes</taxon>
        <taxon>Agaricomycetidae</taxon>
        <taxon>Agaricales</taxon>
        <taxon>Marasmiineae</taxon>
        <taxon>Mycenaceae</taxon>
        <taxon>Mycena</taxon>
    </lineage>
</organism>
<reference evidence="1" key="1">
    <citation type="submission" date="2023-03" db="EMBL/GenBank/DDBJ databases">
        <title>Massive genome expansion in bonnet fungi (Mycena s.s.) driven by repeated elements and novel gene families across ecological guilds.</title>
        <authorList>
            <consortium name="Lawrence Berkeley National Laboratory"/>
            <person name="Harder C.B."/>
            <person name="Miyauchi S."/>
            <person name="Viragh M."/>
            <person name="Kuo A."/>
            <person name="Thoen E."/>
            <person name="Andreopoulos B."/>
            <person name="Lu D."/>
            <person name="Skrede I."/>
            <person name="Drula E."/>
            <person name="Henrissat B."/>
            <person name="Morin E."/>
            <person name="Kohler A."/>
            <person name="Barry K."/>
            <person name="LaButti K."/>
            <person name="Morin E."/>
            <person name="Salamov A."/>
            <person name="Lipzen A."/>
            <person name="Mereny Z."/>
            <person name="Hegedus B."/>
            <person name="Baldrian P."/>
            <person name="Stursova M."/>
            <person name="Weitz H."/>
            <person name="Taylor A."/>
            <person name="Grigoriev I.V."/>
            <person name="Nagy L.G."/>
            <person name="Martin F."/>
            <person name="Kauserud H."/>
        </authorList>
    </citation>
    <scope>NUCLEOTIDE SEQUENCE</scope>
    <source>
        <strain evidence="1">CBHHK002</strain>
    </source>
</reference>
<dbReference type="EMBL" id="JARIHO010000014">
    <property type="protein sequence ID" value="KAJ7350386.1"/>
    <property type="molecule type" value="Genomic_DNA"/>
</dbReference>
<evidence type="ECO:0000313" key="2">
    <source>
        <dbReference type="Proteomes" id="UP001218218"/>
    </source>
</evidence>
<dbReference type="AlphaFoldDB" id="A0AAD7A6U4"/>